<dbReference type="AlphaFoldDB" id="A0A375Z3J3"/>
<reference evidence="1 2" key="1">
    <citation type="submission" date="2018-05" db="EMBL/GenBank/DDBJ databases">
        <authorList>
            <consortium name="IHU Genomes"/>
        </authorList>
    </citation>
    <scope>NUCLEOTIDE SEQUENCE [LARGE SCALE GENOMIC DNA]</scope>
    <source>
        <strain evidence="1 2">P7336</strain>
    </source>
</reference>
<accession>A0A375Z3J3</accession>
<keyword evidence="2" id="KW-1185">Reference proteome</keyword>
<gene>
    <name evidence="1" type="ORF">MSP7336_03994</name>
</gene>
<name>A0A375Z3J3_MYCSH</name>
<dbReference type="Proteomes" id="UP000252015">
    <property type="component" value="Unassembled WGS sequence"/>
</dbReference>
<sequence length="42" mass="4273">MQTGTAIVADPVATKAIHVVINSVRPKGALPVPGTFCSNHSS</sequence>
<protein>
    <submittedName>
        <fullName evidence="1">Uncharacterized protein</fullName>
    </submittedName>
</protein>
<evidence type="ECO:0000313" key="1">
    <source>
        <dbReference type="EMBL" id="SRX95721.1"/>
    </source>
</evidence>
<dbReference type="EMBL" id="UEGW01000001">
    <property type="protein sequence ID" value="SRX95721.1"/>
    <property type="molecule type" value="Genomic_DNA"/>
</dbReference>
<organism evidence="1 2">
    <name type="scientific">Mycobacterium shimoidei</name>
    <dbReference type="NCBI Taxonomy" id="29313"/>
    <lineage>
        <taxon>Bacteria</taxon>
        <taxon>Bacillati</taxon>
        <taxon>Actinomycetota</taxon>
        <taxon>Actinomycetes</taxon>
        <taxon>Mycobacteriales</taxon>
        <taxon>Mycobacteriaceae</taxon>
        <taxon>Mycobacterium</taxon>
    </lineage>
</organism>
<proteinExistence type="predicted"/>
<evidence type="ECO:0000313" key="2">
    <source>
        <dbReference type="Proteomes" id="UP000252015"/>
    </source>
</evidence>